<evidence type="ECO:0000259" key="9">
    <source>
        <dbReference type="Pfam" id="PF02811"/>
    </source>
</evidence>
<keyword evidence="8" id="KW-1133">Transmembrane helix</keyword>
<feature type="domain" description="PHP" evidence="9">
    <location>
        <begin position="170"/>
        <end position="317"/>
    </location>
</feature>
<dbReference type="EC" id="3.1.3.15" evidence="3"/>
<dbReference type="GO" id="GO:0008897">
    <property type="term" value="F:holo-[acyl-carrier-protein] synthase activity"/>
    <property type="evidence" value="ECO:0007669"/>
    <property type="project" value="InterPro"/>
</dbReference>
<dbReference type="InterPro" id="IPR010140">
    <property type="entry name" value="Histidinol_P_phosphatase_HisJ"/>
</dbReference>
<dbReference type="GO" id="GO:0004401">
    <property type="term" value="F:histidinol-phosphatase activity"/>
    <property type="evidence" value="ECO:0007669"/>
    <property type="project" value="UniProtKB-EC"/>
</dbReference>
<keyword evidence="8" id="KW-0472">Membrane</keyword>
<comment type="caution">
    <text evidence="10">The sequence shown here is derived from an EMBL/GenBank/DDBJ whole genome shotgun (WGS) entry which is preliminary data.</text>
</comment>
<dbReference type="InterPro" id="IPR004013">
    <property type="entry name" value="PHP_dom"/>
</dbReference>
<dbReference type="Gene3D" id="3.20.20.140">
    <property type="entry name" value="Metal-dependent hydrolases"/>
    <property type="match status" value="1"/>
</dbReference>
<evidence type="ECO:0000256" key="1">
    <source>
        <dbReference type="ARBA" id="ARBA00004970"/>
    </source>
</evidence>
<comment type="similarity">
    <text evidence="2">Belongs to the PHP hydrolase family. HisK subfamily.</text>
</comment>
<dbReference type="GeneID" id="63798952"/>
<dbReference type="SUPFAM" id="SSF56214">
    <property type="entry name" value="4'-phosphopantetheinyl transferase"/>
    <property type="match status" value="1"/>
</dbReference>
<sequence length="412" mass="46056">MVNYYNIAGRKIGSHHLAMTILGGLFGGIYLASSGGSKKQVQTPPINAGSKDEEKFIQFRLHENDPFHQEASTSLREITPDMARWLAGRFAAKEAARKAAPGGATSISWKDVLIRAAPASSAGSSRPEIVYLNGAQNRLGKLSISHDGDYVIATKVDGLTTEDWLIENEAAFFAEASRLREKYASQIKVLIGFEIDWIRPESLRLIETSLSRLPFELFVGSVHHVHTIPIDYDAATYQQAREIAGGTDERLFEDYYDSQLDMLQKLKPPVVGHFDLIRLKSNEPNASFAKYPKVWEKIQRNLRFVAEYGGLLELNSAALRKGMTEPYPKAEICREFLSMGGRFCMSDDSHGIDQVGFGYRQVLDFVTQTGITVLHYLNSSDEGATFDARFPSTRIRSVRVGELKQKAFYQES</sequence>
<keyword evidence="6" id="KW-0368">Histidine biosynthesis</keyword>
<dbReference type="RefSeq" id="XP_040738240.1">
    <property type="nucleotide sequence ID" value="XM_040882686.1"/>
</dbReference>
<gene>
    <name evidence="10" type="ORF">BHQ10_009738</name>
</gene>
<dbReference type="NCBIfam" id="TIGR01856">
    <property type="entry name" value="hisJ_fam"/>
    <property type="match status" value="1"/>
</dbReference>
<evidence type="ECO:0000256" key="8">
    <source>
        <dbReference type="SAM" id="Phobius"/>
    </source>
</evidence>
<dbReference type="Proteomes" id="UP000249363">
    <property type="component" value="Unassembled WGS sequence"/>
</dbReference>
<feature type="transmembrane region" description="Helical" evidence="8">
    <location>
        <begin position="12"/>
        <end position="32"/>
    </location>
</feature>
<evidence type="ECO:0000313" key="10">
    <source>
        <dbReference type="EMBL" id="RAO73726.1"/>
    </source>
</evidence>
<evidence type="ECO:0000256" key="3">
    <source>
        <dbReference type="ARBA" id="ARBA00013085"/>
    </source>
</evidence>
<keyword evidence="8" id="KW-0812">Transmembrane</keyword>
<dbReference type="Pfam" id="PF02811">
    <property type="entry name" value="PHP"/>
    <property type="match status" value="1"/>
</dbReference>
<protein>
    <recommendedName>
        <fullName evidence="3">histidinol-phosphatase</fullName>
        <ecNumber evidence="3">3.1.3.15</ecNumber>
    </recommendedName>
</protein>
<proteinExistence type="inferred from homology"/>
<dbReference type="UniPathway" id="UPA00031">
    <property type="reaction ID" value="UER00013"/>
</dbReference>
<dbReference type="GO" id="GO:0000287">
    <property type="term" value="F:magnesium ion binding"/>
    <property type="evidence" value="ECO:0007669"/>
    <property type="project" value="InterPro"/>
</dbReference>
<organism evidence="10 11">
    <name type="scientific">Talaromyces amestolkiae</name>
    <dbReference type="NCBI Taxonomy" id="1196081"/>
    <lineage>
        <taxon>Eukaryota</taxon>
        <taxon>Fungi</taxon>
        <taxon>Dikarya</taxon>
        <taxon>Ascomycota</taxon>
        <taxon>Pezizomycotina</taxon>
        <taxon>Eurotiomycetes</taxon>
        <taxon>Eurotiomycetidae</taxon>
        <taxon>Eurotiales</taxon>
        <taxon>Trichocomaceae</taxon>
        <taxon>Talaromyces</taxon>
        <taxon>Talaromyces sect. Talaromyces</taxon>
    </lineage>
</organism>
<dbReference type="GO" id="GO:0000105">
    <property type="term" value="P:L-histidine biosynthetic process"/>
    <property type="evidence" value="ECO:0007669"/>
    <property type="project" value="UniProtKB-UniPathway"/>
</dbReference>
<name>A0A364LD30_TALAM</name>
<keyword evidence="5" id="KW-0378">Hydrolase</keyword>
<evidence type="ECO:0000313" key="11">
    <source>
        <dbReference type="Proteomes" id="UP000249363"/>
    </source>
</evidence>
<dbReference type="CDD" id="cd12110">
    <property type="entry name" value="PHP_HisPPase_Hisj_like"/>
    <property type="match status" value="1"/>
</dbReference>
<dbReference type="PANTHER" id="PTHR21039">
    <property type="entry name" value="HISTIDINOL PHOSPHATASE-RELATED"/>
    <property type="match status" value="1"/>
</dbReference>
<comment type="catalytic activity">
    <reaction evidence="7">
        <text>L-histidinol phosphate + H2O = L-histidinol + phosphate</text>
        <dbReference type="Rhea" id="RHEA:14465"/>
        <dbReference type="ChEBI" id="CHEBI:15377"/>
        <dbReference type="ChEBI" id="CHEBI:43474"/>
        <dbReference type="ChEBI" id="CHEBI:57699"/>
        <dbReference type="ChEBI" id="CHEBI:57980"/>
        <dbReference type="EC" id="3.1.3.15"/>
    </reaction>
</comment>
<dbReference type="InterPro" id="IPR016195">
    <property type="entry name" value="Pol/histidinol_Pase-like"/>
</dbReference>
<dbReference type="SUPFAM" id="SSF89550">
    <property type="entry name" value="PHP domain-like"/>
    <property type="match status" value="1"/>
</dbReference>
<evidence type="ECO:0000256" key="6">
    <source>
        <dbReference type="ARBA" id="ARBA00023102"/>
    </source>
</evidence>
<dbReference type="Pfam" id="PF11022">
    <property type="entry name" value="ATP19"/>
    <property type="match status" value="1"/>
</dbReference>
<dbReference type="GO" id="GO:0005737">
    <property type="term" value="C:cytoplasm"/>
    <property type="evidence" value="ECO:0007669"/>
    <property type="project" value="TreeGrafter"/>
</dbReference>
<evidence type="ECO:0000256" key="4">
    <source>
        <dbReference type="ARBA" id="ARBA00022605"/>
    </source>
</evidence>
<dbReference type="STRING" id="1196081.A0A364LD30"/>
<dbReference type="EMBL" id="MIKG01000026">
    <property type="protein sequence ID" value="RAO73726.1"/>
    <property type="molecule type" value="Genomic_DNA"/>
</dbReference>
<dbReference type="AlphaFoldDB" id="A0A364LD30"/>
<dbReference type="PANTHER" id="PTHR21039:SF0">
    <property type="entry name" value="HISTIDINOL-PHOSPHATASE"/>
    <property type="match status" value="1"/>
</dbReference>
<dbReference type="InterPro" id="IPR021278">
    <property type="entry name" value="ATP19"/>
</dbReference>
<reference evidence="10 11" key="1">
    <citation type="journal article" date="2017" name="Biotechnol. Biofuels">
        <title>Differential beta-glucosidase expression as a function of carbon source availability in Talaromyces amestolkiae: a genomic and proteomic approach.</title>
        <authorList>
            <person name="de Eugenio L.I."/>
            <person name="Mendez-Liter J.A."/>
            <person name="Nieto-Dominguez M."/>
            <person name="Alonso L."/>
            <person name="Gil-Munoz J."/>
            <person name="Barriuso J."/>
            <person name="Prieto A."/>
            <person name="Martinez M.J."/>
        </authorList>
    </citation>
    <scope>NUCLEOTIDE SEQUENCE [LARGE SCALE GENOMIC DNA]</scope>
    <source>
        <strain evidence="10 11">CIB</strain>
    </source>
</reference>
<evidence type="ECO:0000256" key="5">
    <source>
        <dbReference type="ARBA" id="ARBA00022801"/>
    </source>
</evidence>
<evidence type="ECO:0000256" key="7">
    <source>
        <dbReference type="ARBA" id="ARBA00049158"/>
    </source>
</evidence>
<dbReference type="InterPro" id="IPR037143">
    <property type="entry name" value="4-PPantetheinyl_Trfase_dom_sf"/>
</dbReference>
<keyword evidence="11" id="KW-1185">Reference proteome</keyword>
<keyword evidence="4" id="KW-0028">Amino-acid biosynthesis</keyword>
<accession>A0A364LD30</accession>
<comment type="pathway">
    <text evidence="1">Amino-acid biosynthesis; L-histidine biosynthesis; L-histidine from 5-phospho-alpha-D-ribose 1-diphosphate: step 8/9.</text>
</comment>
<dbReference type="OrthoDB" id="5957391at2759"/>
<evidence type="ECO:0000256" key="2">
    <source>
        <dbReference type="ARBA" id="ARBA00009152"/>
    </source>
</evidence>